<evidence type="ECO:0000256" key="13">
    <source>
        <dbReference type="SAM" id="Phobius"/>
    </source>
</evidence>
<gene>
    <name evidence="14" type="ORF">C8P67_102304</name>
</gene>
<keyword evidence="7 13" id="KW-0472">Membrane</keyword>
<keyword evidence="3" id="KW-0808">Transferase</keyword>
<protein>
    <recommendedName>
        <fullName evidence="11">Glycosyl-4,4'-diaponeurosporenoate acyltransferase</fullName>
    </recommendedName>
</protein>
<dbReference type="EMBL" id="QUNI01000002">
    <property type="protein sequence ID" value="REH01047.1"/>
    <property type="molecule type" value="Genomic_DNA"/>
</dbReference>
<sequence length="157" mass="18597">MNENSGYQLCISLFVTIYSGLPGLWIAEILRKQNASFFYSVKNFAITKNIDFYKRLKLDFFVYCIKNTFFKHCNIKIRISKKPNISEIDKLLNEITISELCHFFGFVFVVVFQITALFLGLYIMFFSSFLFNTIFNVYPVLLQERNKLRLRNFLTTL</sequence>
<evidence type="ECO:0000256" key="10">
    <source>
        <dbReference type="ARBA" id="ARBA00023603"/>
    </source>
</evidence>
<evidence type="ECO:0000313" key="15">
    <source>
        <dbReference type="Proteomes" id="UP000257136"/>
    </source>
</evidence>
<keyword evidence="2" id="KW-1003">Cell membrane</keyword>
<evidence type="ECO:0000256" key="9">
    <source>
        <dbReference type="ARBA" id="ARBA00023588"/>
    </source>
</evidence>
<comment type="pathway">
    <text evidence="9">Carotenoid biosynthesis; staphyloxanthin biosynthesis; staphyloxanthin from farnesyl diphosphate: step 5/5.</text>
</comment>
<evidence type="ECO:0000313" key="14">
    <source>
        <dbReference type="EMBL" id="REH01047.1"/>
    </source>
</evidence>
<evidence type="ECO:0000256" key="5">
    <source>
        <dbReference type="ARBA" id="ARBA00022729"/>
    </source>
</evidence>
<dbReference type="UniPathway" id="UPA00029">
    <property type="reaction ID" value="UER00560"/>
</dbReference>
<evidence type="ECO:0000256" key="3">
    <source>
        <dbReference type="ARBA" id="ARBA00022679"/>
    </source>
</evidence>
<dbReference type="Pfam" id="PF18927">
    <property type="entry name" value="CrtO"/>
    <property type="match status" value="1"/>
</dbReference>
<feature type="transmembrane region" description="Helical" evidence="13">
    <location>
        <begin position="91"/>
        <end position="114"/>
    </location>
</feature>
<evidence type="ECO:0000256" key="2">
    <source>
        <dbReference type="ARBA" id="ARBA00022475"/>
    </source>
</evidence>
<dbReference type="GO" id="GO:0016746">
    <property type="term" value="F:acyltransferase activity"/>
    <property type="evidence" value="ECO:0007669"/>
    <property type="project" value="UniProtKB-KW"/>
</dbReference>
<comment type="similarity">
    <text evidence="10">Belongs to the acyltransferase CrtO family.</text>
</comment>
<keyword evidence="8" id="KW-0012">Acyltransferase</keyword>
<dbReference type="RefSeq" id="WP_115810639.1">
    <property type="nucleotide sequence ID" value="NZ_QUNI01000002.1"/>
</dbReference>
<comment type="subcellular location">
    <subcellularLocation>
        <location evidence="1">Cell membrane</location>
        <topology evidence="1">Single-pass membrane protein</topology>
    </subcellularLocation>
</comment>
<keyword evidence="15" id="KW-1185">Reference proteome</keyword>
<keyword evidence="6 13" id="KW-1133">Transmembrane helix</keyword>
<evidence type="ECO:0000256" key="4">
    <source>
        <dbReference type="ARBA" id="ARBA00022692"/>
    </source>
</evidence>
<proteinExistence type="inferred from homology"/>
<dbReference type="AlphaFoldDB" id="A0A3E0EVA1"/>
<evidence type="ECO:0000256" key="7">
    <source>
        <dbReference type="ARBA" id="ARBA00023136"/>
    </source>
</evidence>
<name>A0A3E0EVA1_9FLAO</name>
<evidence type="ECO:0000256" key="8">
    <source>
        <dbReference type="ARBA" id="ARBA00023315"/>
    </source>
</evidence>
<organism evidence="14 15">
    <name type="scientific">Flavobacterium aquicola</name>
    <dbReference type="NCBI Taxonomy" id="1682742"/>
    <lineage>
        <taxon>Bacteria</taxon>
        <taxon>Pseudomonadati</taxon>
        <taxon>Bacteroidota</taxon>
        <taxon>Flavobacteriia</taxon>
        <taxon>Flavobacteriales</taxon>
        <taxon>Flavobacteriaceae</taxon>
        <taxon>Flavobacterium</taxon>
    </lineage>
</organism>
<accession>A0A3E0EVA1</accession>
<dbReference type="InterPro" id="IPR044021">
    <property type="entry name" value="CrtO"/>
</dbReference>
<dbReference type="Proteomes" id="UP000257136">
    <property type="component" value="Unassembled WGS sequence"/>
</dbReference>
<keyword evidence="4 13" id="KW-0812">Transmembrane</keyword>
<feature type="transmembrane region" description="Helical" evidence="13">
    <location>
        <begin position="6"/>
        <end position="27"/>
    </location>
</feature>
<evidence type="ECO:0000256" key="12">
    <source>
        <dbReference type="ARBA" id="ARBA00025324"/>
    </source>
</evidence>
<evidence type="ECO:0000256" key="1">
    <source>
        <dbReference type="ARBA" id="ARBA00004162"/>
    </source>
</evidence>
<comment type="caution">
    <text evidence="14">The sequence shown here is derived from an EMBL/GenBank/DDBJ whole genome shotgun (WGS) entry which is preliminary data.</text>
</comment>
<evidence type="ECO:0000256" key="6">
    <source>
        <dbReference type="ARBA" id="ARBA00022989"/>
    </source>
</evidence>
<keyword evidence="5" id="KW-0732">Signal</keyword>
<reference evidence="14 15" key="1">
    <citation type="submission" date="2018-08" db="EMBL/GenBank/DDBJ databases">
        <title>Genomic Encyclopedia of Archaeal and Bacterial Type Strains, Phase II (KMG-II): from individual species to whole genera.</title>
        <authorList>
            <person name="Goeker M."/>
        </authorList>
    </citation>
    <scope>NUCLEOTIDE SEQUENCE [LARGE SCALE GENOMIC DNA]</scope>
    <source>
        <strain evidence="14 15">DSM 100880</strain>
    </source>
</reference>
<evidence type="ECO:0000256" key="11">
    <source>
        <dbReference type="ARBA" id="ARBA00023667"/>
    </source>
</evidence>
<comment type="function">
    <text evidence="12">Catalyzes the acylation of glycosyl-4,4'-diaponeurosporenoate, i.e. the esterification of glucose at the C6'' position with the carboxyl group of the C(15) fatty acid 12-methyltetradecanoic acid, to yield staphyloxanthin. This is the last step in the biosynthesis of this orange pigment, present in most staphylococci strains.</text>
</comment>
<dbReference type="GO" id="GO:0005886">
    <property type="term" value="C:plasma membrane"/>
    <property type="evidence" value="ECO:0007669"/>
    <property type="project" value="UniProtKB-SubCell"/>
</dbReference>